<name>A0A9P7V7J9_9ASCO</name>
<proteinExistence type="inferred from homology"/>
<evidence type="ECO:0000313" key="13">
    <source>
        <dbReference type="Proteomes" id="UP000790833"/>
    </source>
</evidence>
<organism evidence="12 13">
    <name type="scientific">Scheffersomyces spartinae</name>
    <dbReference type="NCBI Taxonomy" id="45513"/>
    <lineage>
        <taxon>Eukaryota</taxon>
        <taxon>Fungi</taxon>
        <taxon>Dikarya</taxon>
        <taxon>Ascomycota</taxon>
        <taxon>Saccharomycotina</taxon>
        <taxon>Pichiomycetes</taxon>
        <taxon>Debaryomycetaceae</taxon>
        <taxon>Scheffersomyces</taxon>
    </lineage>
</organism>
<evidence type="ECO:0000256" key="2">
    <source>
        <dbReference type="ARBA" id="ARBA00001966"/>
    </source>
</evidence>
<dbReference type="GO" id="GO:0045145">
    <property type="term" value="F:single-stranded DNA 5'-3' DNA exonuclease activity"/>
    <property type="evidence" value="ECO:0007669"/>
    <property type="project" value="InterPro"/>
</dbReference>
<gene>
    <name evidence="12" type="primary">EXO5</name>
    <name evidence="12" type="ORF">KQ657_001507</name>
</gene>
<keyword evidence="9" id="KW-0408">Iron</keyword>
<evidence type="ECO:0000256" key="4">
    <source>
        <dbReference type="ARBA" id="ARBA00011245"/>
    </source>
</evidence>
<comment type="cofactor">
    <cofactor evidence="1">
        <name>Mg(2+)</name>
        <dbReference type="ChEBI" id="CHEBI:18420"/>
    </cofactor>
</comment>
<keyword evidence="6" id="KW-0004">4Fe-4S</keyword>
<keyword evidence="13" id="KW-1185">Reference proteome</keyword>
<accession>A0A9P7V7J9</accession>
<comment type="subunit">
    <text evidence="4">Monomer.</text>
</comment>
<comment type="cofactor">
    <cofactor evidence="2">
        <name>[4Fe-4S] cluster</name>
        <dbReference type="ChEBI" id="CHEBI:49883"/>
    </cofactor>
</comment>
<keyword evidence="10" id="KW-0411">Iron-sulfur</keyword>
<dbReference type="EMBL" id="JAHMUF010000016">
    <property type="protein sequence ID" value="KAG7192724.1"/>
    <property type="molecule type" value="Genomic_DNA"/>
</dbReference>
<dbReference type="GO" id="GO:0036297">
    <property type="term" value="P:interstrand cross-link repair"/>
    <property type="evidence" value="ECO:0007669"/>
    <property type="project" value="TreeGrafter"/>
</dbReference>
<sequence>MKLGTDEHTRLELSSHPTVLVEPPTLTMDPIDVPYLYEAYAKESEIAENISESILYRLYNLFVTSEAREIRVHGYVNLQSLELESFRQTSDSTLINGIIDLIELKDKHNPETDFSMIHDIEQYLPTFNIPIMETYTEDRDQQQGIIVPDSETSDKFTLTTFLDQLTQLLPYYSDSMELIIGDIKTRSVQSIPRQQSVIESAKFQVFYYHQFLTILATSGNSYRSLVDSWQLRNVDLDVPINYKTMFMLLKKYGPLLFDDMIKLSKGVSLGMDQFDEFIINNPTTKSTVVYDPSECFAEHKSSHPLLRPWVNPPTLRYLLARCSQMYQVLGPFISPKCKVEYRNGHTHKVIATNEYEFDSNEFKAQIHKASSFWNGSQNPKINQDISKCKYCEFKAHCPVPHHQVHNDTGDGIQPPPKKLGDLVYHEFLHVQM</sequence>
<keyword evidence="7" id="KW-0540">Nuclease</keyword>
<evidence type="ECO:0000256" key="1">
    <source>
        <dbReference type="ARBA" id="ARBA00001946"/>
    </source>
</evidence>
<reference evidence="12" key="1">
    <citation type="submission" date="2021-03" db="EMBL/GenBank/DDBJ databases">
        <authorList>
            <person name="Palmer J.M."/>
        </authorList>
    </citation>
    <scope>NUCLEOTIDE SEQUENCE</scope>
    <source>
        <strain evidence="12">ARV_011</strain>
    </source>
</reference>
<evidence type="ECO:0000256" key="3">
    <source>
        <dbReference type="ARBA" id="ARBA00009797"/>
    </source>
</evidence>
<dbReference type="GeneID" id="66114881"/>
<dbReference type="Pfam" id="PF09810">
    <property type="entry name" value="Exo5"/>
    <property type="match status" value="1"/>
</dbReference>
<dbReference type="AlphaFoldDB" id="A0A9P7V7J9"/>
<dbReference type="PANTHER" id="PTHR14464:SF4">
    <property type="entry name" value="EXONUCLEASE V"/>
    <property type="match status" value="1"/>
</dbReference>
<dbReference type="Proteomes" id="UP000790833">
    <property type="component" value="Unassembled WGS sequence"/>
</dbReference>
<evidence type="ECO:0000256" key="6">
    <source>
        <dbReference type="ARBA" id="ARBA00022485"/>
    </source>
</evidence>
<evidence type="ECO:0000256" key="5">
    <source>
        <dbReference type="ARBA" id="ARBA00013561"/>
    </source>
</evidence>
<keyword evidence="6" id="KW-0479">Metal-binding</keyword>
<dbReference type="GO" id="GO:0005634">
    <property type="term" value="C:nucleus"/>
    <property type="evidence" value="ECO:0007669"/>
    <property type="project" value="TreeGrafter"/>
</dbReference>
<keyword evidence="8 12" id="KW-0269">Exonuclease</keyword>
<dbReference type="GO" id="GO:0005739">
    <property type="term" value="C:mitochondrion"/>
    <property type="evidence" value="ECO:0007669"/>
    <property type="project" value="TreeGrafter"/>
</dbReference>
<evidence type="ECO:0000313" key="12">
    <source>
        <dbReference type="EMBL" id="KAG7192724.1"/>
    </source>
</evidence>
<dbReference type="GO" id="GO:0051539">
    <property type="term" value="F:4 iron, 4 sulfur cluster binding"/>
    <property type="evidence" value="ECO:0007669"/>
    <property type="project" value="UniProtKB-KW"/>
</dbReference>
<keyword evidence="8 12" id="KW-0378">Hydrolase</keyword>
<dbReference type="OrthoDB" id="354769at2759"/>
<evidence type="ECO:0000256" key="7">
    <source>
        <dbReference type="ARBA" id="ARBA00022722"/>
    </source>
</evidence>
<dbReference type="RefSeq" id="XP_043048274.1">
    <property type="nucleotide sequence ID" value="XM_043192302.1"/>
</dbReference>
<dbReference type="InterPro" id="IPR019190">
    <property type="entry name" value="EXOV"/>
</dbReference>
<comment type="similarity">
    <text evidence="3">Belongs to the EXO5 family.</text>
</comment>
<evidence type="ECO:0000256" key="9">
    <source>
        <dbReference type="ARBA" id="ARBA00023004"/>
    </source>
</evidence>
<dbReference type="PANTHER" id="PTHR14464">
    <property type="entry name" value="EXONUCLEASE V"/>
    <property type="match status" value="1"/>
</dbReference>
<evidence type="ECO:0000256" key="10">
    <source>
        <dbReference type="ARBA" id="ARBA00023014"/>
    </source>
</evidence>
<comment type="caution">
    <text evidence="12">The sequence shown here is derived from an EMBL/GenBank/DDBJ whole genome shotgun (WGS) entry which is preliminary data.</text>
</comment>
<evidence type="ECO:0000256" key="8">
    <source>
        <dbReference type="ARBA" id="ARBA00022839"/>
    </source>
</evidence>
<evidence type="ECO:0000256" key="11">
    <source>
        <dbReference type="ARBA" id="ARBA00030412"/>
    </source>
</evidence>
<protein>
    <recommendedName>
        <fullName evidence="5">Exonuclease V, mitochondrial</fullName>
    </recommendedName>
    <alternativeName>
        <fullName evidence="11">Defects in morphology protein 1</fullName>
    </alternativeName>
</protein>